<dbReference type="Pfam" id="PF00270">
    <property type="entry name" value="DEAD"/>
    <property type="match status" value="1"/>
</dbReference>
<keyword evidence="3 6" id="KW-0347">Helicase</keyword>
<evidence type="ECO:0000313" key="10">
    <source>
        <dbReference type="EMBL" id="CAD2114254.1"/>
    </source>
</evidence>
<dbReference type="EC" id="3.6.4.13" evidence="6"/>
<feature type="region of interest" description="Disordered" evidence="7">
    <location>
        <begin position="328"/>
        <end position="356"/>
    </location>
</feature>
<dbReference type="VEuPathDB" id="PlasmoDB:PVBDA_1405780"/>
<feature type="region of interest" description="Disordered" evidence="7">
    <location>
        <begin position="1"/>
        <end position="90"/>
    </location>
</feature>
<dbReference type="Proteomes" id="UP000515697">
    <property type="component" value="Chromosome PVSEL_14"/>
</dbReference>
<feature type="domain" description="Helicase C-terminal" evidence="9">
    <location>
        <begin position="506"/>
        <end position="672"/>
    </location>
</feature>
<evidence type="ECO:0000256" key="1">
    <source>
        <dbReference type="ARBA" id="ARBA00022741"/>
    </source>
</evidence>
<dbReference type="PANTHER" id="PTHR24031">
    <property type="entry name" value="RNA HELICASE"/>
    <property type="match status" value="1"/>
</dbReference>
<comment type="domain">
    <text evidence="6">The Q motif is unique to and characteristic of the DEAD box family of RNA helicases and controls ATP binding and hydrolysis.</text>
</comment>
<reference evidence="10 11" key="1">
    <citation type="submission" date="2020-08" db="EMBL/GenBank/DDBJ databases">
        <authorList>
            <person name="Ramaprasad A."/>
        </authorList>
    </citation>
    <scope>NUCLEOTIDE SEQUENCE [LARGE SCALE GENOMIC DNA]</scope>
</reference>
<feature type="domain" description="Helicase ATP-binding" evidence="8">
    <location>
        <begin position="135"/>
        <end position="317"/>
    </location>
</feature>
<evidence type="ECO:0000256" key="3">
    <source>
        <dbReference type="ARBA" id="ARBA00022806"/>
    </source>
</evidence>
<dbReference type="GO" id="GO:0003724">
    <property type="term" value="F:RNA helicase activity"/>
    <property type="evidence" value="ECO:0007669"/>
    <property type="project" value="UniProtKB-EC"/>
</dbReference>
<feature type="compositionally biased region" description="Acidic residues" evidence="7">
    <location>
        <begin position="470"/>
        <end position="508"/>
    </location>
</feature>
<evidence type="ECO:0000256" key="5">
    <source>
        <dbReference type="ARBA" id="ARBA00022884"/>
    </source>
</evidence>
<dbReference type="PROSITE" id="PS51194">
    <property type="entry name" value="HELICASE_CTER"/>
    <property type="match status" value="1"/>
</dbReference>
<evidence type="ECO:0000259" key="9">
    <source>
        <dbReference type="PROSITE" id="PS51194"/>
    </source>
</evidence>
<dbReference type="VEuPathDB" id="PlasmoDB:PVLDE_1405630"/>
<feature type="compositionally biased region" description="Basic residues" evidence="7">
    <location>
        <begin position="855"/>
        <end position="870"/>
    </location>
</feature>
<dbReference type="CDD" id="cd00268">
    <property type="entry name" value="DEADc"/>
    <property type="match status" value="1"/>
</dbReference>
<keyword evidence="1 6" id="KW-0547">Nucleotide-binding</keyword>
<evidence type="ECO:0000256" key="6">
    <source>
        <dbReference type="RuleBase" id="RU365068"/>
    </source>
</evidence>
<proteinExistence type="inferred from homology"/>
<name>A0A6V7TG68_PLAVN</name>
<feature type="compositionally biased region" description="Basic and acidic residues" evidence="7">
    <location>
        <begin position="509"/>
        <end position="520"/>
    </location>
</feature>
<organism evidence="10 11">
    <name type="scientific">Plasmodium vinckei</name>
    <dbReference type="NCBI Taxonomy" id="5860"/>
    <lineage>
        <taxon>Eukaryota</taxon>
        <taxon>Sar</taxon>
        <taxon>Alveolata</taxon>
        <taxon>Apicomplexa</taxon>
        <taxon>Aconoidasida</taxon>
        <taxon>Haemosporida</taxon>
        <taxon>Plasmodiidae</taxon>
        <taxon>Plasmodium</taxon>
        <taxon>Plasmodium (Vinckeia)</taxon>
    </lineage>
</organism>
<dbReference type="InterPro" id="IPR001650">
    <property type="entry name" value="Helicase_C-like"/>
</dbReference>
<feature type="compositionally biased region" description="Basic and acidic residues" evidence="7">
    <location>
        <begin position="528"/>
        <end position="539"/>
    </location>
</feature>
<keyword evidence="4 6" id="KW-0067">ATP-binding</keyword>
<dbReference type="InterPro" id="IPR011545">
    <property type="entry name" value="DEAD/DEAH_box_helicase_dom"/>
</dbReference>
<dbReference type="PROSITE" id="PS51192">
    <property type="entry name" value="HELICASE_ATP_BIND_1"/>
    <property type="match status" value="1"/>
</dbReference>
<feature type="compositionally biased region" description="Basic and acidic residues" evidence="7">
    <location>
        <begin position="328"/>
        <end position="340"/>
    </location>
</feature>
<dbReference type="VEuPathDB" id="PlasmoDB:PVPCR_1405850"/>
<gene>
    <name evidence="10" type="ORF">PVSEL_1405840</name>
</gene>
<comment type="similarity">
    <text evidence="6">Belongs to the DEAD box helicase family.</text>
</comment>
<feature type="compositionally biased region" description="Acidic residues" evidence="7">
    <location>
        <begin position="1"/>
        <end position="79"/>
    </location>
</feature>
<sequence>MDQEDALQSEVDGGVEEEIKEEEYAEEAEANEVEEDEGEEDEGEEEEEKDEEDEDEEDEDEDEEEEDEVEEDEGEEEADNVPNKKKSKNNTNEMFFDVSNNFEEFDNILLDVRLRKALLYLFRFKHPTKIQKISIPSILKGNDTILNAKTGSGKTMAYLIPAIQRLIKFNVDEKEHLKFFYKCIIIAPTDELCLQIYNVGNKLCSYLKGMVTINHNVNNTFYEHPTILVSTPKSLCNYILEHKNKNNQNILSNLKILIIDEADVIHTKEFQKPMNILTRNYLPKNFSKKYQIVMASATLKKNIIEKTKLFLHNPIYLTTEEDKKKSKKHSIDSHVVESSKKSRNNNTLNDEGVMPQENGDADAINFKFVGKSFYYLYDDQLTKYIYLYLLIKNKTVKSKSIIFTASTTEAYKIKIFLTYLNITSSILNPIHPILIKQSIIVAFNRSKFYFLICPQFEKNTIRASHKESVNEDLSEDDSAGEELPDEEIEDELSENEPDREEINDEDLKDEMSENEPNREEINDEDLKDEMSENEPNREEINDEDLKDEMSENEPNREEINDEDLEDEMSDEESAKEEKEWGKISDENEKEKDFLYNRGLDFRNVSCVINFSMPLDKETFLHRIGRTCRLNTKGISISFVDENKQIEKNIVKEIEDENICHMKKKYMKFNNVEACRYRVESTLIKCTPKKIKLLIQKEILYHSLKSNELKEFFNSHANEKKQINRIVKRFNKQIISQKFIKDRNESIFLKKTTSSNTTKKNERFDKRNKNNNRDMQLIEKKNRSFTITQKGYEEQLKKEPNEEVTDPTKLPALCGRRLKNYMYMKYINNKKKRAVNNDEHQNSFNSKYTNRDKKGFKNNKFSKKRKFTKTR</sequence>
<protein>
    <recommendedName>
        <fullName evidence="6">ATP-dependent RNA helicase</fullName>
        <ecNumber evidence="6">3.6.4.13</ecNumber>
    </recommendedName>
</protein>
<keyword evidence="2 6" id="KW-0378">Hydrolase</keyword>
<feature type="compositionally biased region" description="Basic and acidic residues" evidence="7">
    <location>
        <begin position="547"/>
        <end position="558"/>
    </location>
</feature>
<accession>A0A6V7TG68</accession>
<feature type="compositionally biased region" description="Acidic residues" evidence="7">
    <location>
        <begin position="559"/>
        <end position="574"/>
    </location>
</feature>
<evidence type="ECO:0000313" key="11">
    <source>
        <dbReference type="Proteomes" id="UP000515697"/>
    </source>
</evidence>
<dbReference type="Pfam" id="PF00271">
    <property type="entry name" value="Helicase_C"/>
    <property type="match status" value="1"/>
</dbReference>
<feature type="region of interest" description="Disordered" evidence="7">
    <location>
        <begin position="833"/>
        <end position="870"/>
    </location>
</feature>
<dbReference type="InterPro" id="IPR027417">
    <property type="entry name" value="P-loop_NTPase"/>
</dbReference>
<feature type="region of interest" description="Disordered" evidence="7">
    <location>
        <begin position="465"/>
        <end position="584"/>
    </location>
</feature>
<evidence type="ECO:0000256" key="7">
    <source>
        <dbReference type="SAM" id="MobiDB-lite"/>
    </source>
</evidence>
<comment type="function">
    <text evidence="6">RNA helicase.</text>
</comment>
<dbReference type="SMART" id="SM00490">
    <property type="entry name" value="HELICc"/>
    <property type="match status" value="1"/>
</dbReference>
<evidence type="ECO:0000259" key="8">
    <source>
        <dbReference type="PROSITE" id="PS51192"/>
    </source>
</evidence>
<comment type="catalytic activity">
    <reaction evidence="6">
        <text>ATP + H2O = ADP + phosphate + H(+)</text>
        <dbReference type="Rhea" id="RHEA:13065"/>
        <dbReference type="ChEBI" id="CHEBI:15377"/>
        <dbReference type="ChEBI" id="CHEBI:15378"/>
        <dbReference type="ChEBI" id="CHEBI:30616"/>
        <dbReference type="ChEBI" id="CHEBI:43474"/>
        <dbReference type="ChEBI" id="CHEBI:456216"/>
        <dbReference type="EC" id="3.6.4.13"/>
    </reaction>
</comment>
<dbReference type="InterPro" id="IPR044742">
    <property type="entry name" value="DEAD/DEAH_RhlB"/>
</dbReference>
<dbReference type="SMART" id="SM00487">
    <property type="entry name" value="DEXDc"/>
    <property type="match status" value="1"/>
</dbReference>
<dbReference type="InterPro" id="IPR014001">
    <property type="entry name" value="Helicase_ATP-bd"/>
</dbReference>
<dbReference type="GO" id="GO:0005524">
    <property type="term" value="F:ATP binding"/>
    <property type="evidence" value="ECO:0007669"/>
    <property type="project" value="UniProtKB-UniRule"/>
</dbReference>
<evidence type="ECO:0000256" key="2">
    <source>
        <dbReference type="ARBA" id="ARBA00022801"/>
    </source>
</evidence>
<dbReference type="EMBL" id="LR865435">
    <property type="protein sequence ID" value="CAD2114254.1"/>
    <property type="molecule type" value="Genomic_DNA"/>
</dbReference>
<dbReference type="AlphaFoldDB" id="A0A6V7TG68"/>
<feature type="compositionally biased region" description="Basic and acidic residues" evidence="7">
    <location>
        <begin position="575"/>
        <end position="584"/>
    </location>
</feature>
<dbReference type="VEuPathDB" id="PlasmoDB:PVVCY_1405740"/>
<keyword evidence="5 6" id="KW-0694">RNA-binding</keyword>
<feature type="compositionally biased region" description="Basic and acidic residues" evidence="7">
    <location>
        <begin position="758"/>
        <end position="772"/>
    </location>
</feature>
<dbReference type="Gene3D" id="3.40.50.300">
    <property type="entry name" value="P-loop containing nucleotide triphosphate hydrolases"/>
    <property type="match status" value="2"/>
</dbReference>
<evidence type="ECO:0000256" key="4">
    <source>
        <dbReference type="ARBA" id="ARBA00022840"/>
    </source>
</evidence>
<dbReference type="SUPFAM" id="SSF52540">
    <property type="entry name" value="P-loop containing nucleoside triphosphate hydrolases"/>
    <property type="match status" value="2"/>
</dbReference>
<feature type="region of interest" description="Disordered" evidence="7">
    <location>
        <begin position="750"/>
        <end position="772"/>
    </location>
</feature>
<dbReference type="GO" id="GO:0003723">
    <property type="term" value="F:RNA binding"/>
    <property type="evidence" value="ECO:0007669"/>
    <property type="project" value="UniProtKB-UniRule"/>
</dbReference>
<dbReference type="VEuPathDB" id="PlasmoDB:PVSEL_1405840"/>
<dbReference type="GO" id="GO:0016787">
    <property type="term" value="F:hydrolase activity"/>
    <property type="evidence" value="ECO:0007669"/>
    <property type="project" value="UniProtKB-KW"/>
</dbReference>